<dbReference type="Pfam" id="PF01609">
    <property type="entry name" value="DDE_Tnp_1"/>
    <property type="match status" value="1"/>
</dbReference>
<evidence type="ECO:0000259" key="1">
    <source>
        <dbReference type="Pfam" id="PF01609"/>
    </source>
</evidence>
<dbReference type="InterPro" id="IPR025161">
    <property type="entry name" value="IS402-like_dom"/>
</dbReference>
<dbReference type="Pfam" id="PF13340">
    <property type="entry name" value="DUF4096"/>
    <property type="match status" value="1"/>
</dbReference>
<organism evidence="3 4">
    <name type="scientific">Desulfovibrio piger</name>
    <dbReference type="NCBI Taxonomy" id="901"/>
    <lineage>
        <taxon>Bacteria</taxon>
        <taxon>Pseudomonadati</taxon>
        <taxon>Thermodesulfobacteriota</taxon>
        <taxon>Desulfovibrionia</taxon>
        <taxon>Desulfovibrionales</taxon>
        <taxon>Desulfovibrionaceae</taxon>
        <taxon>Desulfovibrio</taxon>
    </lineage>
</organism>
<feature type="domain" description="Insertion element IS402-like" evidence="2">
    <location>
        <begin position="7"/>
        <end position="81"/>
    </location>
</feature>
<accession>A0A848CAB7</accession>
<dbReference type="GO" id="GO:0003677">
    <property type="term" value="F:DNA binding"/>
    <property type="evidence" value="ECO:0007669"/>
    <property type="project" value="InterPro"/>
</dbReference>
<dbReference type="PANTHER" id="PTHR30007">
    <property type="entry name" value="PHP DOMAIN PROTEIN"/>
    <property type="match status" value="1"/>
</dbReference>
<evidence type="ECO:0000313" key="4">
    <source>
        <dbReference type="Proteomes" id="UP000522333"/>
    </source>
</evidence>
<dbReference type="RefSeq" id="WP_168936557.1">
    <property type="nucleotide sequence ID" value="NZ_JBKYGG010000090.1"/>
</dbReference>
<dbReference type="GO" id="GO:0004803">
    <property type="term" value="F:transposase activity"/>
    <property type="evidence" value="ECO:0007669"/>
    <property type="project" value="InterPro"/>
</dbReference>
<feature type="domain" description="Transposase IS4-like" evidence="1">
    <location>
        <begin position="100"/>
        <end position="253"/>
    </location>
</feature>
<dbReference type="AlphaFoldDB" id="A0A848CAB7"/>
<protein>
    <submittedName>
        <fullName evidence="3">IS5 family transposase</fullName>
    </submittedName>
</protein>
<dbReference type="InterPro" id="IPR002559">
    <property type="entry name" value="Transposase_11"/>
</dbReference>
<name>A0A848CAB7_9BACT</name>
<dbReference type="GO" id="GO:0006313">
    <property type="term" value="P:DNA transposition"/>
    <property type="evidence" value="ECO:0007669"/>
    <property type="project" value="InterPro"/>
</dbReference>
<reference evidence="3 4" key="1">
    <citation type="submission" date="2020-04" db="EMBL/GenBank/DDBJ databases">
        <authorList>
            <person name="Hitch T.C.A."/>
            <person name="Wylensek D."/>
            <person name="Clavel T."/>
        </authorList>
    </citation>
    <scope>NUCLEOTIDE SEQUENCE [LARGE SCALE GENOMIC DNA]</scope>
    <source>
        <strain evidence="3 4">PG-251-APC-1</strain>
    </source>
</reference>
<evidence type="ECO:0000259" key="2">
    <source>
        <dbReference type="Pfam" id="PF13340"/>
    </source>
</evidence>
<dbReference type="Proteomes" id="UP000522333">
    <property type="component" value="Unassembled WGS sequence"/>
</dbReference>
<gene>
    <name evidence="3" type="ORF">HF854_12390</name>
</gene>
<evidence type="ECO:0000313" key="3">
    <source>
        <dbReference type="EMBL" id="NME53281.1"/>
    </source>
</evidence>
<comment type="caution">
    <text evidence="3">The sequence shown here is derived from an EMBL/GenBank/DDBJ whole genome shotgun (WGS) entry which is preliminary data.</text>
</comment>
<proteinExistence type="predicted"/>
<dbReference type="NCBIfam" id="NF033580">
    <property type="entry name" value="transpos_IS5_3"/>
    <property type="match status" value="1"/>
</dbReference>
<dbReference type="EMBL" id="JABAFY010000116">
    <property type="protein sequence ID" value="NME53281.1"/>
    <property type="molecule type" value="Genomic_DNA"/>
</dbReference>
<sequence length="263" mass="30126">MSKYQRLTDDQWAILEPLLANEASSVRGRPPVHDDRSVLNGILWVLRTGAAWADLPERFPSSSTCYRRFSKWVKTGVFRKILEALARDLEERGAINLSECFIDGTFVVAKKGAQKLGKTKRGKGTKLMVIADASGLPLALHTDSAGPHEVTLVQATLDEIVTVGQPRRIIGDRAYDSDPLDNALAAQGIEMIAPHRRNRKRKATQDGRPLRRYRRRWKIERLFAWLNTFKRTMARWDRFHQHFTAFVHLAFSMILLRRVIKEL</sequence>